<evidence type="ECO:0000256" key="4">
    <source>
        <dbReference type="ARBA" id="ARBA00022827"/>
    </source>
</evidence>
<dbReference type="Gene3D" id="1.20.140.10">
    <property type="entry name" value="Butyryl-CoA Dehydrogenase, subunit A, domain 3"/>
    <property type="match status" value="1"/>
</dbReference>
<name>A0A927LBB6_9ACTN</name>
<evidence type="ECO:0000259" key="5">
    <source>
        <dbReference type="Pfam" id="PF00441"/>
    </source>
</evidence>
<organism evidence="7 8">
    <name type="scientific">Streptomyces caniscabiei</name>
    <dbReference type="NCBI Taxonomy" id="2746961"/>
    <lineage>
        <taxon>Bacteria</taxon>
        <taxon>Bacillati</taxon>
        <taxon>Actinomycetota</taxon>
        <taxon>Actinomycetes</taxon>
        <taxon>Kitasatosporales</taxon>
        <taxon>Streptomycetaceae</taxon>
        <taxon>Streptomyces</taxon>
    </lineage>
</organism>
<proteinExistence type="inferred from homology"/>
<evidence type="ECO:0000256" key="1">
    <source>
        <dbReference type="ARBA" id="ARBA00001974"/>
    </source>
</evidence>
<dbReference type="AlphaFoldDB" id="A0A927LBB6"/>
<dbReference type="SUPFAM" id="SSF47203">
    <property type="entry name" value="Acyl-CoA dehydrogenase C-terminal domain-like"/>
    <property type="match status" value="1"/>
</dbReference>
<dbReference type="InterPro" id="IPR013786">
    <property type="entry name" value="AcylCoA_DH/ox_N"/>
</dbReference>
<accession>A0A927LBB6</accession>
<dbReference type="Gene3D" id="2.40.110.10">
    <property type="entry name" value="Butyryl-CoA Dehydrogenase, subunit A, domain 2"/>
    <property type="match status" value="1"/>
</dbReference>
<dbReference type="EMBL" id="JACYXT010000009">
    <property type="protein sequence ID" value="MBD9725903.1"/>
    <property type="molecule type" value="Genomic_DNA"/>
</dbReference>
<feature type="domain" description="Acyl-CoA dehydrogenase/oxidase N-terminal" evidence="6">
    <location>
        <begin position="17"/>
        <end position="95"/>
    </location>
</feature>
<reference evidence="7" key="1">
    <citation type="submission" date="2020-09" db="EMBL/GenBank/DDBJ databases">
        <title>Streptomyces canutascabiei sp. nov., which causes potato common scab and is distributed across the world.</title>
        <authorList>
            <person name="Nguyen H.P."/>
            <person name="Weisberg A.J."/>
            <person name="Chang J.H."/>
            <person name="Clarke C.R."/>
        </authorList>
    </citation>
    <scope>NUCLEOTIDE SEQUENCE</scope>
    <source>
        <strain evidence="7">ID-01-6.2a</strain>
    </source>
</reference>
<feature type="domain" description="Acyl-CoA dehydrogenase/oxidase C-terminal" evidence="5">
    <location>
        <begin position="244"/>
        <end position="368"/>
    </location>
</feature>
<evidence type="ECO:0000256" key="3">
    <source>
        <dbReference type="ARBA" id="ARBA00022630"/>
    </source>
</evidence>
<keyword evidence="4" id="KW-0274">FAD</keyword>
<dbReference type="InterPro" id="IPR009100">
    <property type="entry name" value="AcylCoA_DH/oxidase_NM_dom_sf"/>
</dbReference>
<dbReference type="GO" id="GO:0003995">
    <property type="term" value="F:acyl-CoA dehydrogenase activity"/>
    <property type="evidence" value="ECO:0007669"/>
    <property type="project" value="TreeGrafter"/>
</dbReference>
<dbReference type="Pfam" id="PF00441">
    <property type="entry name" value="Acyl-CoA_dh_1"/>
    <property type="match status" value="1"/>
</dbReference>
<comment type="similarity">
    <text evidence="2">Belongs to the acyl-CoA dehydrogenase family.</text>
</comment>
<keyword evidence="3" id="KW-0285">Flavoprotein</keyword>
<evidence type="ECO:0000313" key="7">
    <source>
        <dbReference type="EMBL" id="MBD9725903.1"/>
    </source>
</evidence>
<gene>
    <name evidence="7" type="ORF">IHE70_22300</name>
</gene>
<evidence type="ECO:0000259" key="6">
    <source>
        <dbReference type="Pfam" id="PF02771"/>
    </source>
</evidence>
<dbReference type="InterPro" id="IPR037069">
    <property type="entry name" value="AcylCoA_DH/ox_N_sf"/>
</dbReference>
<dbReference type="GO" id="GO:0050660">
    <property type="term" value="F:flavin adenine dinucleotide binding"/>
    <property type="evidence" value="ECO:0007669"/>
    <property type="project" value="InterPro"/>
</dbReference>
<dbReference type="Pfam" id="PF02771">
    <property type="entry name" value="Acyl-CoA_dh_N"/>
    <property type="match status" value="1"/>
</dbReference>
<dbReference type="PANTHER" id="PTHR43884:SF12">
    <property type="entry name" value="ISOVALERYL-COA DEHYDROGENASE, MITOCHONDRIAL-RELATED"/>
    <property type="match status" value="1"/>
</dbReference>
<comment type="cofactor">
    <cofactor evidence="1">
        <name>FAD</name>
        <dbReference type="ChEBI" id="CHEBI:57692"/>
    </cofactor>
</comment>
<protein>
    <submittedName>
        <fullName evidence="7">Acyl-CoA/acyl-ACP dehydrogenase</fullName>
    </submittedName>
</protein>
<dbReference type="SUPFAM" id="SSF56645">
    <property type="entry name" value="Acyl-CoA dehydrogenase NM domain-like"/>
    <property type="match status" value="1"/>
</dbReference>
<dbReference type="RefSeq" id="WP_192362577.1">
    <property type="nucleotide sequence ID" value="NZ_CP119182.1"/>
</dbReference>
<evidence type="ECO:0000313" key="8">
    <source>
        <dbReference type="Proteomes" id="UP000661025"/>
    </source>
</evidence>
<dbReference type="Proteomes" id="UP000661025">
    <property type="component" value="Unassembled WGS sequence"/>
</dbReference>
<dbReference type="PIRSF" id="PIRSF016578">
    <property type="entry name" value="HsaA"/>
    <property type="match status" value="1"/>
</dbReference>
<dbReference type="PANTHER" id="PTHR43884">
    <property type="entry name" value="ACYL-COA DEHYDROGENASE"/>
    <property type="match status" value="1"/>
</dbReference>
<dbReference type="InterPro" id="IPR009075">
    <property type="entry name" value="AcylCo_DH/oxidase_C"/>
</dbReference>
<dbReference type="InterPro" id="IPR036250">
    <property type="entry name" value="AcylCo_DH-like_C"/>
</dbReference>
<comment type="caution">
    <text evidence="7">The sequence shown here is derived from an EMBL/GenBank/DDBJ whole genome shotgun (WGS) entry which is preliminary data.</text>
</comment>
<dbReference type="GeneID" id="79931836"/>
<dbReference type="Gene3D" id="1.10.540.10">
    <property type="entry name" value="Acyl-CoA dehydrogenase/oxidase, N-terminal domain"/>
    <property type="match status" value="1"/>
</dbReference>
<dbReference type="InterPro" id="IPR046373">
    <property type="entry name" value="Acyl-CoA_Oxase/DH_mid-dom_sf"/>
</dbReference>
<evidence type="ECO:0000256" key="2">
    <source>
        <dbReference type="ARBA" id="ARBA00009347"/>
    </source>
</evidence>
<sequence length="390" mass="41558">MTLQLTEQPGRELAIIAAETAARTLADHADLVDRDGVFPEASVAALARTGLLNAVLPHHLGGMGLSTATLSEVARTLGRACGSTAMIWTMHQVQLACVARHIDAADAALAELFTLIVAGNGLIASVTSELGVGGNLRESRVPCHSEGGRVSFVKQAPTISYGLMADAFLITARRNSEAAASDQVLVLASRDQVELQDVGEWDVMGMRGTRSPGCRIAVDVPSAQVLSTPFAEVAAHTMVPLSHILWSAAWIGIAEEAARRATHRLRQNGRLGKQGAAPDLRLASIGQRLDALNGLLQSVIRGYEQLDETNTGIVTSDFAVEANSLKLAASTETVEIAETALEICGMQGYQERGVHSVARMLRDLYSARLMISNSRLQETNATAMLMRRYG</sequence>